<feature type="domain" description="Cationic amino acid transporter C-terminal" evidence="6">
    <location>
        <begin position="529"/>
        <end position="579"/>
    </location>
</feature>
<feature type="transmembrane region" description="Helical" evidence="5">
    <location>
        <begin position="462"/>
        <end position="486"/>
    </location>
</feature>
<dbReference type="FunCoup" id="E0VFX9">
    <property type="interactions" value="178"/>
</dbReference>
<dbReference type="GeneID" id="8236678"/>
<dbReference type="Gene3D" id="1.20.1740.10">
    <property type="entry name" value="Amino acid/polyamine transporter I"/>
    <property type="match status" value="2"/>
</dbReference>
<feature type="transmembrane region" description="Helical" evidence="5">
    <location>
        <begin position="397"/>
        <end position="416"/>
    </location>
</feature>
<dbReference type="OrthoDB" id="3900342at2759"/>
<dbReference type="EMBL" id="AAZO01001976">
    <property type="status" value="NOT_ANNOTATED_CDS"/>
    <property type="molecule type" value="Genomic_DNA"/>
</dbReference>
<gene>
    <name evidence="8" type="primary">8236678</name>
    <name evidence="7" type="ORF">Phum_PHUM169840</name>
</gene>
<dbReference type="InParanoid" id="E0VFX9"/>
<dbReference type="PANTHER" id="PTHR43243">
    <property type="entry name" value="INNER MEMBRANE TRANSPORTER YGJI-RELATED"/>
    <property type="match status" value="1"/>
</dbReference>
<feature type="transmembrane region" description="Helical" evidence="5">
    <location>
        <begin position="320"/>
        <end position="342"/>
    </location>
</feature>
<dbReference type="HOGENOM" id="CLU_007946_15_7_1"/>
<feature type="transmembrane region" description="Helical" evidence="5">
    <location>
        <begin position="232"/>
        <end position="253"/>
    </location>
</feature>
<proteinExistence type="predicted"/>
<evidence type="ECO:0000256" key="3">
    <source>
        <dbReference type="ARBA" id="ARBA00022989"/>
    </source>
</evidence>
<feature type="transmembrane region" description="Helical" evidence="5">
    <location>
        <begin position="531"/>
        <end position="550"/>
    </location>
</feature>
<evidence type="ECO:0000256" key="4">
    <source>
        <dbReference type="ARBA" id="ARBA00023136"/>
    </source>
</evidence>
<protein>
    <submittedName>
        <fullName evidence="7">Low-affinity cationic amino acid transporter, putative</fullName>
    </submittedName>
</protein>
<reference evidence="7" key="2">
    <citation type="submission" date="2007-04" db="EMBL/GenBank/DDBJ databases">
        <title>The genome of the human body louse.</title>
        <authorList>
            <consortium name="The Human Body Louse Genome Consortium"/>
            <person name="Kirkness E."/>
            <person name="Walenz B."/>
            <person name="Hass B."/>
            <person name="Bruggner R."/>
            <person name="Strausberg R."/>
        </authorList>
    </citation>
    <scope>NUCLEOTIDE SEQUENCE</scope>
    <source>
        <strain evidence="7">USDA</strain>
    </source>
</reference>
<accession>E0VFX9</accession>
<evidence type="ECO:0000313" key="8">
    <source>
        <dbReference type="EnsemblMetazoa" id="PHUM169840-PA"/>
    </source>
</evidence>
<dbReference type="OMA" id="WAITIFT"/>
<feature type="transmembrane region" description="Helical" evidence="5">
    <location>
        <begin position="66"/>
        <end position="86"/>
    </location>
</feature>
<dbReference type="FunFam" id="1.20.1740.10:FF:000010">
    <property type="entry name" value="probable cationic amino acid transporter"/>
    <property type="match status" value="1"/>
</dbReference>
<organism>
    <name type="scientific">Pediculus humanus subsp. corporis</name>
    <name type="common">Body louse</name>
    <dbReference type="NCBI Taxonomy" id="121224"/>
    <lineage>
        <taxon>Eukaryota</taxon>
        <taxon>Metazoa</taxon>
        <taxon>Ecdysozoa</taxon>
        <taxon>Arthropoda</taxon>
        <taxon>Hexapoda</taxon>
        <taxon>Insecta</taxon>
        <taxon>Pterygota</taxon>
        <taxon>Neoptera</taxon>
        <taxon>Paraneoptera</taxon>
        <taxon>Psocodea</taxon>
        <taxon>Troctomorpha</taxon>
        <taxon>Phthiraptera</taxon>
        <taxon>Anoplura</taxon>
        <taxon>Pediculidae</taxon>
        <taxon>Pediculus</taxon>
    </lineage>
</organism>
<reference evidence="7" key="1">
    <citation type="submission" date="2007-04" db="EMBL/GenBank/DDBJ databases">
        <title>Annotation of Pediculus humanus corporis strain USDA.</title>
        <authorList>
            <person name="Kirkness E."/>
            <person name="Hannick L."/>
            <person name="Hass B."/>
            <person name="Bruggner R."/>
            <person name="Lawson D."/>
            <person name="Bidwell S."/>
            <person name="Joardar V."/>
            <person name="Caler E."/>
            <person name="Walenz B."/>
            <person name="Inman J."/>
            <person name="Schobel S."/>
            <person name="Galinsky K."/>
            <person name="Amedeo P."/>
            <person name="Strausberg R."/>
        </authorList>
    </citation>
    <scope>NUCLEOTIDE SEQUENCE</scope>
    <source>
        <strain evidence="7">USDA</strain>
    </source>
</reference>
<dbReference type="InterPro" id="IPR029485">
    <property type="entry name" value="CAT_C"/>
</dbReference>
<evidence type="ECO:0000256" key="1">
    <source>
        <dbReference type="ARBA" id="ARBA00004141"/>
    </source>
</evidence>
<dbReference type="PIRSF" id="PIRSF006060">
    <property type="entry name" value="AA_transporter"/>
    <property type="match status" value="1"/>
</dbReference>
<dbReference type="GO" id="GO:0097638">
    <property type="term" value="P:L-arginine import across plasma membrane"/>
    <property type="evidence" value="ECO:0007669"/>
    <property type="project" value="TreeGrafter"/>
</dbReference>
<keyword evidence="4 5" id="KW-0472">Membrane</keyword>
<dbReference type="Proteomes" id="UP000009046">
    <property type="component" value="Unassembled WGS sequence"/>
</dbReference>
<evidence type="ECO:0000256" key="2">
    <source>
        <dbReference type="ARBA" id="ARBA00022692"/>
    </source>
</evidence>
<feature type="transmembrane region" description="Helical" evidence="5">
    <location>
        <begin position="372"/>
        <end position="391"/>
    </location>
</feature>
<dbReference type="GO" id="GO:0015189">
    <property type="term" value="F:L-lysine transmembrane transporter activity"/>
    <property type="evidence" value="ECO:0007669"/>
    <property type="project" value="TreeGrafter"/>
</dbReference>
<feature type="transmembrane region" description="Helical" evidence="5">
    <location>
        <begin position="556"/>
        <end position="576"/>
    </location>
</feature>
<name>E0VFX9_PEDHC</name>
<feature type="transmembrane region" description="Helical" evidence="5">
    <location>
        <begin position="498"/>
        <end position="519"/>
    </location>
</feature>
<dbReference type="RefSeq" id="XP_002425023.1">
    <property type="nucleotide sequence ID" value="XM_002424978.1"/>
</dbReference>
<dbReference type="CTD" id="8236678"/>
<keyword evidence="2 5" id="KW-0812">Transmembrane</keyword>
<keyword evidence="3 5" id="KW-1133">Transmembrane helix</keyword>
<dbReference type="EMBL" id="DS235129">
    <property type="protein sequence ID" value="EEB12285.1"/>
    <property type="molecule type" value="Genomic_DNA"/>
</dbReference>
<feature type="transmembrane region" description="Helical" evidence="5">
    <location>
        <begin position="274"/>
        <end position="300"/>
    </location>
</feature>
<dbReference type="GO" id="GO:0000064">
    <property type="term" value="F:L-ornithine transmembrane transporter activity"/>
    <property type="evidence" value="ECO:0007669"/>
    <property type="project" value="TreeGrafter"/>
</dbReference>
<comment type="subcellular location">
    <subcellularLocation>
        <location evidence="1">Membrane</location>
        <topology evidence="1">Multi-pass membrane protein</topology>
    </subcellularLocation>
</comment>
<feature type="transmembrane region" description="Helical" evidence="5">
    <location>
        <begin position="32"/>
        <end position="54"/>
    </location>
</feature>
<dbReference type="KEGG" id="phu:Phum_PHUM169840"/>
<dbReference type="Pfam" id="PF13906">
    <property type="entry name" value="AA_permease_C"/>
    <property type="match status" value="1"/>
</dbReference>
<dbReference type="eggNOG" id="KOG1286">
    <property type="taxonomic scope" value="Eukaryota"/>
</dbReference>
<keyword evidence="9" id="KW-1185">Reference proteome</keyword>
<dbReference type="Pfam" id="PF13520">
    <property type="entry name" value="AA_permease_2"/>
    <property type="match status" value="1"/>
</dbReference>
<dbReference type="PANTHER" id="PTHR43243:SF105">
    <property type="entry name" value="CATIONIC AMINO ACID TRANSPORTER C-TERMINAL DOMAIN-CONTAINING PROTEIN"/>
    <property type="match status" value="1"/>
</dbReference>
<evidence type="ECO:0000313" key="7">
    <source>
        <dbReference type="EMBL" id="EEB12285.1"/>
    </source>
</evidence>
<feature type="transmembrane region" description="Helical" evidence="5">
    <location>
        <begin position="195"/>
        <end position="212"/>
    </location>
</feature>
<dbReference type="VEuPathDB" id="VectorBase:PHUM169840"/>
<sequence length="605" mass="66528">MTTFLFSNFYKKLFQTKNLDNNNLTETKLARVLTSLDLTLLGVGSTLGVGIYVLTGEVAKESAGPAVIISFLIAAIASAFAGFCYGEFGARNPKSGSAYAYCYCTVGEFIAFLIGWNLILEYVIGTASVTKALSTYLDELLGNVISDFFKTHFPMNSDFLGDYPDFLAFGIVVLLSICLAFGLKSSTIINNILTILNLCVVAFVIVSGAINANVENWFLPKDKVPPGAGEGGFAPFGFTGILKGAATCFYGFIGFDCIATTGEEAKTPRRSIPIAIVSSLFIVFLTYFGVSTVLTLMWPYYDQNVNAPLSSIFDAIGWIAAKWIVSIGALFGLLPSLLGSLLPLPRIIYAMSSDGLMYEILGRVNEKYKSPMIGTIFSGFLTGIMAMIFNLSQLIDMMSIGTLLAYTIVAACVILLRYRGNEEEKINSLNDSKNNNNKNISMTSKMFKHFFQFRKFTTPTSFSSSLVSFCVFLFCFIILGALSFIVFLPDEMGNATPWAITIFTILTTGAVVLLVIISLQPKSKQKLYFQVPLIPLIPAISITFNLYLMLMLDPVTWIRFGIWILLGIIIYFTYGIQNSILTKSKEVGVEKKDKTETHIDKIFNQ</sequence>
<feature type="transmembrane region" description="Helical" evidence="5">
    <location>
        <begin position="98"/>
        <end position="119"/>
    </location>
</feature>
<feature type="transmembrane region" description="Helical" evidence="5">
    <location>
        <begin position="166"/>
        <end position="183"/>
    </location>
</feature>
<evidence type="ECO:0000259" key="6">
    <source>
        <dbReference type="Pfam" id="PF13906"/>
    </source>
</evidence>
<dbReference type="GO" id="GO:0005886">
    <property type="term" value="C:plasma membrane"/>
    <property type="evidence" value="ECO:0007669"/>
    <property type="project" value="TreeGrafter"/>
</dbReference>
<evidence type="ECO:0000256" key="5">
    <source>
        <dbReference type="SAM" id="Phobius"/>
    </source>
</evidence>
<dbReference type="InterPro" id="IPR002293">
    <property type="entry name" value="AA/rel_permease1"/>
</dbReference>
<dbReference type="GO" id="GO:0061459">
    <property type="term" value="F:L-arginine transmembrane transporter activity"/>
    <property type="evidence" value="ECO:0007669"/>
    <property type="project" value="TreeGrafter"/>
</dbReference>
<reference evidence="8" key="3">
    <citation type="submission" date="2021-02" db="UniProtKB">
        <authorList>
            <consortium name="EnsemblMetazoa"/>
        </authorList>
    </citation>
    <scope>IDENTIFICATION</scope>
    <source>
        <strain evidence="8">USDA</strain>
    </source>
</reference>
<evidence type="ECO:0000313" key="9">
    <source>
        <dbReference type="Proteomes" id="UP000009046"/>
    </source>
</evidence>
<dbReference type="EnsemblMetazoa" id="PHUM169840-RA">
    <property type="protein sequence ID" value="PHUM169840-PA"/>
    <property type="gene ID" value="PHUM169840"/>
</dbReference>
<dbReference type="AlphaFoldDB" id="E0VFX9"/>